<proteinExistence type="predicted"/>
<protein>
    <submittedName>
        <fullName evidence="1">Putative phosphoesterase</fullName>
    </submittedName>
</protein>
<dbReference type="KEGG" id="apb:SAR116_0809"/>
<accession>D5BS05</accession>
<organism evidence="1 2">
    <name type="scientific">Puniceispirillum marinum (strain IMCC1322)</name>
    <dbReference type="NCBI Taxonomy" id="488538"/>
    <lineage>
        <taxon>Bacteria</taxon>
        <taxon>Pseudomonadati</taxon>
        <taxon>Pseudomonadota</taxon>
        <taxon>Alphaproteobacteria</taxon>
        <taxon>Candidatus Puniceispirillales</taxon>
        <taxon>Candidatus Puniceispirillaceae</taxon>
        <taxon>Candidatus Puniceispirillum</taxon>
    </lineage>
</organism>
<reference evidence="1 2" key="1">
    <citation type="journal article" date="2010" name="J. Bacteriol.">
        <title>Complete genome sequence of "Candidatus Puniceispirillum marinum" IMCC1322, a representative of the SAR116 clade in the Alphaproteobacteria.</title>
        <authorList>
            <person name="Oh H.M."/>
            <person name="Kwon K.K."/>
            <person name="Kang I."/>
            <person name="Kang S.G."/>
            <person name="Lee J.H."/>
            <person name="Kim S.J."/>
            <person name="Cho J.C."/>
        </authorList>
    </citation>
    <scope>NUCLEOTIDE SEQUENCE [LARGE SCALE GENOMIC DNA]</scope>
    <source>
        <strain evidence="1 2">IMCC1322</strain>
    </source>
</reference>
<evidence type="ECO:0000313" key="1">
    <source>
        <dbReference type="EMBL" id="ADE39052.1"/>
    </source>
</evidence>
<dbReference type="EMBL" id="CP001751">
    <property type="protein sequence ID" value="ADE39052.1"/>
    <property type="molecule type" value="Genomic_DNA"/>
</dbReference>
<dbReference type="AlphaFoldDB" id="D5BS05"/>
<dbReference type="HOGENOM" id="CLU_2466751_0_0_5"/>
<gene>
    <name evidence="1" type="ordered locus">SAR116_0809</name>
</gene>
<dbReference type="RefSeq" id="WP_013045681.1">
    <property type="nucleotide sequence ID" value="NC_014010.1"/>
</dbReference>
<sequence length="88" mass="9817">MQDRLDSDLDARAFDLVADSFTRHELHTDHDFAADSDAGNLGVQFVHFDEAENTTETVTVPLSDYFANYASSSEEFINTRMAVGGKRL</sequence>
<keyword evidence="2" id="KW-1185">Reference proteome</keyword>
<dbReference type="Proteomes" id="UP000007460">
    <property type="component" value="Chromosome"/>
</dbReference>
<evidence type="ECO:0000313" key="2">
    <source>
        <dbReference type="Proteomes" id="UP000007460"/>
    </source>
</evidence>
<name>D5BS05_PUNMI</name>